<dbReference type="AlphaFoldDB" id="A0A2W5TXK7"/>
<comment type="caution">
    <text evidence="3">The sequence shown here is derived from an EMBL/GenBank/DDBJ whole genome shotgun (WGS) entry which is preliminary data.</text>
</comment>
<evidence type="ECO:0000313" key="3">
    <source>
        <dbReference type="EMBL" id="PZR16095.1"/>
    </source>
</evidence>
<evidence type="ECO:0000259" key="2">
    <source>
        <dbReference type="PROSITE" id="PS51082"/>
    </source>
</evidence>
<proteinExistence type="predicted"/>
<evidence type="ECO:0000313" key="4">
    <source>
        <dbReference type="Proteomes" id="UP000249061"/>
    </source>
</evidence>
<dbReference type="EMBL" id="QFQP01000004">
    <property type="protein sequence ID" value="PZR16095.1"/>
    <property type="molecule type" value="Genomic_DNA"/>
</dbReference>
<organism evidence="3 4">
    <name type="scientific">Archangium gephyra</name>
    <dbReference type="NCBI Taxonomy" id="48"/>
    <lineage>
        <taxon>Bacteria</taxon>
        <taxon>Pseudomonadati</taxon>
        <taxon>Myxococcota</taxon>
        <taxon>Myxococcia</taxon>
        <taxon>Myxococcales</taxon>
        <taxon>Cystobacterineae</taxon>
        <taxon>Archangiaceae</taxon>
        <taxon>Archangium</taxon>
    </lineage>
</organism>
<name>A0A2W5TXK7_9BACT</name>
<evidence type="ECO:0000256" key="1">
    <source>
        <dbReference type="SAM" id="Phobius"/>
    </source>
</evidence>
<dbReference type="InterPro" id="IPR003124">
    <property type="entry name" value="WH2_dom"/>
</dbReference>
<gene>
    <name evidence="3" type="ORF">DI536_07315</name>
</gene>
<accession>A0A2W5TXK7</accession>
<feature type="domain" description="WH2" evidence="2">
    <location>
        <begin position="118"/>
        <end position="135"/>
    </location>
</feature>
<sequence>MAGMLTAVALLVVSGANTLGPPLRQDGFQLRPPANFRMARMDLFHGTQVGAVGGPGYLSAALVDGDGENASSLLLAVVDTSLSLGPSSRDTLSTAVVKHFNDTLAQPFALERAEVVSGRVQVLGSIRQGSQLRRVLVAAWPGDGRHVVAVASVTSGRWDELAPQLAESFESLRVEVPVTARPPQQLMWAAAALAASLLLVSVGLWRRRQAARQSR</sequence>
<dbReference type="Proteomes" id="UP000249061">
    <property type="component" value="Unassembled WGS sequence"/>
</dbReference>
<keyword evidence="1" id="KW-1133">Transmembrane helix</keyword>
<keyword evidence="1" id="KW-0472">Membrane</keyword>
<dbReference type="PROSITE" id="PS51082">
    <property type="entry name" value="WH2"/>
    <property type="match status" value="1"/>
</dbReference>
<dbReference type="GO" id="GO:0003779">
    <property type="term" value="F:actin binding"/>
    <property type="evidence" value="ECO:0007669"/>
    <property type="project" value="InterPro"/>
</dbReference>
<protein>
    <recommendedName>
        <fullName evidence="2">WH2 domain-containing protein</fullName>
    </recommendedName>
</protein>
<keyword evidence="1" id="KW-0812">Transmembrane</keyword>
<feature type="transmembrane region" description="Helical" evidence="1">
    <location>
        <begin position="186"/>
        <end position="205"/>
    </location>
</feature>
<reference evidence="3 4" key="1">
    <citation type="submission" date="2017-08" db="EMBL/GenBank/DDBJ databases">
        <title>Infants hospitalized years apart are colonized by the same room-sourced microbial strains.</title>
        <authorList>
            <person name="Brooks B."/>
            <person name="Olm M.R."/>
            <person name="Firek B.A."/>
            <person name="Baker R."/>
            <person name="Thomas B.C."/>
            <person name="Morowitz M.J."/>
            <person name="Banfield J.F."/>
        </authorList>
    </citation>
    <scope>NUCLEOTIDE SEQUENCE [LARGE SCALE GENOMIC DNA]</scope>
    <source>
        <strain evidence="3">S2_003_000_R2_14</strain>
    </source>
</reference>